<evidence type="ECO:0000259" key="7">
    <source>
        <dbReference type="Pfam" id="PF03772"/>
    </source>
</evidence>
<evidence type="ECO:0000256" key="4">
    <source>
        <dbReference type="ARBA" id="ARBA00022989"/>
    </source>
</evidence>
<gene>
    <name evidence="8" type="ORF">H9851_05795</name>
</gene>
<dbReference type="NCBIfam" id="TIGR00360">
    <property type="entry name" value="ComEC_N-term"/>
    <property type="match status" value="1"/>
</dbReference>
<dbReference type="InterPro" id="IPR052159">
    <property type="entry name" value="Competence_DNA_uptake"/>
</dbReference>
<name>A0A9D1W1Q6_9FIRM</name>
<accession>A0A9D1W1Q6</accession>
<dbReference type="InterPro" id="IPR004477">
    <property type="entry name" value="ComEC_N"/>
</dbReference>
<evidence type="ECO:0000256" key="2">
    <source>
        <dbReference type="ARBA" id="ARBA00022475"/>
    </source>
</evidence>
<feature type="transmembrane region" description="Helical" evidence="6">
    <location>
        <begin position="339"/>
        <end position="370"/>
    </location>
</feature>
<evidence type="ECO:0000313" key="8">
    <source>
        <dbReference type="EMBL" id="HIX50779.1"/>
    </source>
</evidence>
<comment type="subcellular location">
    <subcellularLocation>
        <location evidence="1">Cell membrane</location>
        <topology evidence="1">Multi-pass membrane protein</topology>
    </subcellularLocation>
</comment>
<feature type="transmembrane region" description="Helical" evidence="6">
    <location>
        <begin position="21"/>
        <end position="40"/>
    </location>
</feature>
<evidence type="ECO:0000256" key="5">
    <source>
        <dbReference type="ARBA" id="ARBA00023136"/>
    </source>
</evidence>
<dbReference type="Pfam" id="PF03772">
    <property type="entry name" value="Competence"/>
    <property type="match status" value="1"/>
</dbReference>
<feature type="transmembrane region" description="Helical" evidence="6">
    <location>
        <begin position="258"/>
        <end position="279"/>
    </location>
</feature>
<feature type="transmembrane region" description="Helical" evidence="6">
    <location>
        <begin position="291"/>
        <end position="324"/>
    </location>
</feature>
<comment type="caution">
    <text evidence="8">The sequence shown here is derived from an EMBL/GenBank/DDBJ whole genome shotgun (WGS) entry which is preliminary data.</text>
</comment>
<organism evidence="8 9">
    <name type="scientific">Candidatus Borkfalkia faecavium</name>
    <dbReference type="NCBI Taxonomy" id="2838508"/>
    <lineage>
        <taxon>Bacteria</taxon>
        <taxon>Bacillati</taxon>
        <taxon>Bacillota</taxon>
        <taxon>Clostridia</taxon>
        <taxon>Christensenellales</taxon>
        <taxon>Christensenellaceae</taxon>
        <taxon>Candidatus Borkfalkia</taxon>
    </lineage>
</organism>
<reference evidence="8" key="2">
    <citation type="submission" date="2021-04" db="EMBL/GenBank/DDBJ databases">
        <authorList>
            <person name="Gilroy R."/>
        </authorList>
    </citation>
    <scope>NUCLEOTIDE SEQUENCE</scope>
    <source>
        <strain evidence="8">2189</strain>
    </source>
</reference>
<dbReference type="EMBL" id="DXEW01000029">
    <property type="protein sequence ID" value="HIX50779.1"/>
    <property type="molecule type" value="Genomic_DNA"/>
</dbReference>
<evidence type="ECO:0000256" key="1">
    <source>
        <dbReference type="ARBA" id="ARBA00004651"/>
    </source>
</evidence>
<feature type="transmembrane region" description="Helical" evidence="6">
    <location>
        <begin position="46"/>
        <end position="65"/>
    </location>
</feature>
<dbReference type="GO" id="GO:0005886">
    <property type="term" value="C:plasma membrane"/>
    <property type="evidence" value="ECO:0007669"/>
    <property type="project" value="UniProtKB-SubCell"/>
</dbReference>
<keyword evidence="3 6" id="KW-0812">Transmembrane</keyword>
<feature type="transmembrane region" description="Helical" evidence="6">
    <location>
        <begin position="391"/>
        <end position="411"/>
    </location>
</feature>
<evidence type="ECO:0000313" key="9">
    <source>
        <dbReference type="Proteomes" id="UP000886847"/>
    </source>
</evidence>
<feature type="transmembrane region" description="Helical" evidence="6">
    <location>
        <begin position="478"/>
        <end position="499"/>
    </location>
</feature>
<protein>
    <submittedName>
        <fullName evidence="8">ComEC/Rec2 family competence protein</fullName>
    </submittedName>
</protein>
<feature type="transmembrane region" description="Helical" evidence="6">
    <location>
        <begin position="72"/>
        <end position="93"/>
    </location>
</feature>
<keyword evidence="5 6" id="KW-0472">Membrane</keyword>
<feature type="transmembrane region" description="Helical" evidence="6">
    <location>
        <begin position="431"/>
        <end position="458"/>
    </location>
</feature>
<reference evidence="8" key="1">
    <citation type="journal article" date="2021" name="PeerJ">
        <title>Extensive microbial diversity within the chicken gut microbiome revealed by metagenomics and culture.</title>
        <authorList>
            <person name="Gilroy R."/>
            <person name="Ravi A."/>
            <person name="Getino M."/>
            <person name="Pursley I."/>
            <person name="Horton D.L."/>
            <person name="Alikhan N.F."/>
            <person name="Baker D."/>
            <person name="Gharbi K."/>
            <person name="Hall N."/>
            <person name="Watson M."/>
            <person name="Adriaenssens E.M."/>
            <person name="Foster-Nyarko E."/>
            <person name="Jarju S."/>
            <person name="Secka A."/>
            <person name="Antonio M."/>
            <person name="Oren A."/>
            <person name="Chaudhuri R.R."/>
            <person name="La Ragione R."/>
            <person name="Hildebrand F."/>
            <person name="Pallen M.J."/>
        </authorList>
    </citation>
    <scope>NUCLEOTIDE SEQUENCE</scope>
    <source>
        <strain evidence="8">2189</strain>
    </source>
</reference>
<evidence type="ECO:0000256" key="6">
    <source>
        <dbReference type="SAM" id="Phobius"/>
    </source>
</evidence>
<dbReference type="Proteomes" id="UP000886847">
    <property type="component" value="Unassembled WGS sequence"/>
</dbReference>
<dbReference type="PANTHER" id="PTHR30619">
    <property type="entry name" value="DNA INTERNALIZATION/COMPETENCE PROTEIN COMEC/REC2"/>
    <property type="match status" value="1"/>
</dbReference>
<dbReference type="AlphaFoldDB" id="A0A9D1W1Q6"/>
<sequence length="739" mass="79024">MGTGTKAGEHLLYRGDRVINFRPVFCAALCFAAGIGAAYVWGFSALFWNICGGAAAVAALLYAFLKKKKLLPVLLYAAAFCAVFSLGCLSLSLHMQRYESAPVFAGECLVTGTAAEIAASERTEALTFTDVTVLTEEGGFYDLSFRVKVYVYGGAGLRLGDRVSFRAELETLDLYSYGRMNASSVIENVRYRAFVSADEFVVFENVGAGLFGAVNERIRTLLFANMEEGNAAIAYAMLTGNSDLIDEGVLQNFRYGGIAHIFAVSGLHIGVIYGMLAWICRRLRLHRWVKLPVIAAVLLFYCGVCGFSPSSLRALVMCVMLMLADASGILYDRLTSVSAAFLAVLAVHPVYLFSVGFQLSVAAAAGIILLGGELSHRLRSLRLGRLRLPQGVCSGAATAASAQLFTLPLLIDCFGYTSGLGLLLNIVFVPVISAVYMLLFVLTALACILPALAGMLAFAEFLLRMALIPVMDLEWKTLLICGFSFGGAAALWYLLLFLLSDKVNLKALPKALFAVALAAALTLAMCLRNLPPMASDARLSVHSYYGSDLLLLQSGGETALIAGGEPDPAHAERLFLQEGVDSLDRVVILAEEKEANAAIPVLAEHARFDTVLLSPQSELVDSFWTVSISRPQGAFSLCGAEAEFIGKEALSLRIGGSRVLIDCSEGGILDSMEGDGAEVPLPQLSCDVYIASADTGAAQALSPAYEIYFEKTAGKTSVYAAGDLQIAWKNDIISVEGCR</sequence>
<keyword evidence="4 6" id="KW-1133">Transmembrane helix</keyword>
<feature type="transmembrane region" description="Helical" evidence="6">
    <location>
        <begin position="511"/>
        <end position="530"/>
    </location>
</feature>
<evidence type="ECO:0000256" key="3">
    <source>
        <dbReference type="ARBA" id="ARBA00022692"/>
    </source>
</evidence>
<feature type="domain" description="ComEC/Rec2-related protein" evidence="7">
    <location>
        <begin position="237"/>
        <end position="499"/>
    </location>
</feature>
<keyword evidence="2" id="KW-1003">Cell membrane</keyword>
<proteinExistence type="predicted"/>
<dbReference type="PANTHER" id="PTHR30619:SF1">
    <property type="entry name" value="RECOMBINATION PROTEIN 2"/>
    <property type="match status" value="1"/>
</dbReference>